<accession>A0A2J8A0E5</accession>
<dbReference type="OrthoDB" id="63514at2759"/>
<dbReference type="GO" id="GO:0046513">
    <property type="term" value="P:ceramide biosynthetic process"/>
    <property type="evidence" value="ECO:0007669"/>
    <property type="project" value="TreeGrafter"/>
</dbReference>
<dbReference type="AlphaFoldDB" id="A0A2J8A0E5"/>
<dbReference type="GO" id="GO:0004620">
    <property type="term" value="F:phospholipase activity"/>
    <property type="evidence" value="ECO:0007669"/>
    <property type="project" value="TreeGrafter"/>
</dbReference>
<dbReference type="PANTHER" id="PTHR12393">
    <property type="entry name" value="SPHINGOMYELIN PHOSPHODIESTERASE RELATED"/>
    <property type="match status" value="1"/>
</dbReference>
<evidence type="ECO:0000313" key="3">
    <source>
        <dbReference type="Proteomes" id="UP000236333"/>
    </source>
</evidence>
<dbReference type="GO" id="GO:0016020">
    <property type="term" value="C:membrane"/>
    <property type="evidence" value="ECO:0007669"/>
    <property type="project" value="TreeGrafter"/>
</dbReference>
<sequence>MITIKREKTERVSLCWACARTSARPRAHQPQAFQHRGRKDATAHPARSGGTGSMEQPRAPPAEAASPPPAPQPPAEHELTADAADPFCVLPPELVQRFVGLVPPNEAACVLRLVSKAAAKQLCRPQDRTVRLSLPVPHPAFVRRWGGADAFRSLNRAQRRQLTRLTARSGSIPNLEVLLARSDAVYVTEEGVLTAAVASGQLDACRWLRQQGCRFSWDVLTHAAKGGHQPVCEWLFAVGNPLIVEGAAGDAARGGHVGLVDWLLGPAGLSCRDSFCSPDIPDLLAGVAAGCDLPTLKRLHHAYLSSVGRALPDHPTKSVTAYAAGSPTADWAAKVEWLEERGYRRTAGACKRAAKLPDGLARLQWLRQRGYGLTPEVAVAAAKGGNVDVLRLVLAEGVKVGKEAAEEAIQRAACAGHAAFLRALLHGRACKPENLRGAALAAANAGHLSVLEFLVEVLDAADVLSEGVLKAAVRSGSMELLAWLHGRGCPLDASMFAVAAECGSEEQLEWLVARGCPMGEEGEPYYRAAIFANTAVLGGLRRLGCPWGPRTFVRAVTSYAAGCGYSREALRWLLEVGCPVPCWQEVLRAARPQDRPELAAWLAEQMQLRGPQLGLGWLLELGCLVNWDEDMRKTEHKLPGEATPPFTPQQQQVADALPTADAADPSRIWLPELVQRFAGCLTCNEVACVLRLVNKAAAAQFSRPQERTIRLSLPVPHPEFARRWGGMDAFRSLNRAQRHQLPCLTARSGSIANLEVLLARGDTGHVLEGPALDAAAAGGQLEVCRWLRQQGCPYSTCGSTLCIASRGGQQAVCEWLLADVCPQNPWAAVQAACGGHVGLMDWLLAAWADRSADNAELLQQWLFCLLAGAARGCDLPTLQRLHHAYLDSVGEVLSDEERMAYVVSSAAASPAADWRAKVEWLEGRGYCRTAAACEQAAKQPDGLARLQWLRQRGYPLDSTLIEHAGHAGNTDLLDFLLEEGVEMDQDRRRWAANAAACMGHVSFLRALLYEHGCQAADLRGPTAAAARAGRLPVLEFLVEALGAADVLTVGVFKTATQSGSVELLGWLHAHGCPWDQSVFSAAAELGSEEVVEWLAKRGCPMGERGTPYLRALCNGDLSMLRCLRRLGCPWGPRGRVFTRAVGGFGAHCVELEPHAGPIPASTVAAQRTALRWLLEQGCPVVWGEALRMVQMQERYDLLAWFVEQRRQRRSHA</sequence>
<keyword evidence="3" id="KW-1185">Reference proteome</keyword>
<dbReference type="Gene3D" id="1.25.40.20">
    <property type="entry name" value="Ankyrin repeat-containing domain"/>
    <property type="match status" value="4"/>
</dbReference>
<dbReference type="PANTHER" id="PTHR12393:SF6">
    <property type="entry name" value="SPHINGOMYELIN PHOSPHODIESTERASE 2"/>
    <property type="match status" value="1"/>
</dbReference>
<reference evidence="2 3" key="1">
    <citation type="journal article" date="2017" name="Mol. Biol. Evol.">
        <title>The 4-celled Tetrabaena socialis nuclear genome reveals the essential components for genetic control of cell number at the origin of multicellularity in the volvocine lineage.</title>
        <authorList>
            <person name="Featherston J."/>
            <person name="Arakaki Y."/>
            <person name="Hanschen E.R."/>
            <person name="Ferris P.J."/>
            <person name="Michod R.E."/>
            <person name="Olson B.J.S.C."/>
            <person name="Nozaki H."/>
            <person name="Durand P.M."/>
        </authorList>
    </citation>
    <scope>NUCLEOTIDE SEQUENCE [LARGE SCALE GENOMIC DNA]</scope>
    <source>
        <strain evidence="2 3">NIES-571</strain>
    </source>
</reference>
<protein>
    <submittedName>
        <fullName evidence="2">Ankyrin repeat domain-containing protein</fullName>
    </submittedName>
</protein>
<dbReference type="Proteomes" id="UP000236333">
    <property type="component" value="Unassembled WGS sequence"/>
</dbReference>
<organism evidence="2 3">
    <name type="scientific">Tetrabaena socialis</name>
    <dbReference type="NCBI Taxonomy" id="47790"/>
    <lineage>
        <taxon>Eukaryota</taxon>
        <taxon>Viridiplantae</taxon>
        <taxon>Chlorophyta</taxon>
        <taxon>core chlorophytes</taxon>
        <taxon>Chlorophyceae</taxon>
        <taxon>CS clade</taxon>
        <taxon>Chlamydomonadales</taxon>
        <taxon>Tetrabaenaceae</taxon>
        <taxon>Tetrabaena</taxon>
    </lineage>
</organism>
<dbReference type="GO" id="GO:0030149">
    <property type="term" value="P:sphingolipid catabolic process"/>
    <property type="evidence" value="ECO:0007669"/>
    <property type="project" value="TreeGrafter"/>
</dbReference>
<comment type="caution">
    <text evidence="2">The sequence shown here is derived from an EMBL/GenBank/DDBJ whole genome shotgun (WGS) entry which is preliminary data.</text>
</comment>
<evidence type="ECO:0000256" key="1">
    <source>
        <dbReference type="SAM" id="MobiDB-lite"/>
    </source>
</evidence>
<dbReference type="EMBL" id="PGGS01000266">
    <property type="protein sequence ID" value="PNH05989.1"/>
    <property type="molecule type" value="Genomic_DNA"/>
</dbReference>
<dbReference type="InterPro" id="IPR036770">
    <property type="entry name" value="Ankyrin_rpt-contain_sf"/>
</dbReference>
<dbReference type="GO" id="GO:0005783">
    <property type="term" value="C:endoplasmic reticulum"/>
    <property type="evidence" value="ECO:0007669"/>
    <property type="project" value="TreeGrafter"/>
</dbReference>
<dbReference type="SUPFAM" id="SSF140860">
    <property type="entry name" value="Pseudo ankyrin repeat-like"/>
    <property type="match status" value="1"/>
</dbReference>
<gene>
    <name evidence="2" type="ORF">TSOC_007699</name>
</gene>
<dbReference type="GO" id="GO:0071944">
    <property type="term" value="C:cell periphery"/>
    <property type="evidence" value="ECO:0007669"/>
    <property type="project" value="TreeGrafter"/>
</dbReference>
<dbReference type="SUPFAM" id="SSF48403">
    <property type="entry name" value="Ankyrin repeat"/>
    <property type="match status" value="2"/>
</dbReference>
<proteinExistence type="predicted"/>
<feature type="region of interest" description="Disordered" evidence="1">
    <location>
        <begin position="22"/>
        <end position="77"/>
    </location>
</feature>
<evidence type="ECO:0000313" key="2">
    <source>
        <dbReference type="EMBL" id="PNH05989.1"/>
    </source>
</evidence>
<name>A0A2J8A0E5_9CHLO</name>